<accession>A0ABP5DMF4</accession>
<dbReference type="RefSeq" id="WP_344060176.1">
    <property type="nucleotide sequence ID" value="NZ_BAAAOH010000001.1"/>
</dbReference>
<dbReference type="Gene3D" id="3.40.50.2300">
    <property type="match status" value="1"/>
</dbReference>
<keyword evidence="6" id="KW-1185">Reference proteome</keyword>
<dbReference type="PANTHER" id="PTHR11717">
    <property type="entry name" value="LOW MOLECULAR WEIGHT PROTEIN TYROSINE PHOSPHATASE"/>
    <property type="match status" value="1"/>
</dbReference>
<comment type="caution">
    <text evidence="5">The sequence shown here is derived from an EMBL/GenBank/DDBJ whole genome shotgun (WGS) entry which is preliminary data.</text>
</comment>
<name>A0ABP5DMF4_9MICO</name>
<feature type="domain" description="Phosphotyrosine protein phosphatase I" evidence="4">
    <location>
        <begin position="2"/>
        <end position="190"/>
    </location>
</feature>
<dbReference type="PRINTS" id="PR00719">
    <property type="entry name" value="LMWPTPASE"/>
</dbReference>
<keyword evidence="2" id="KW-0378">Hydrolase</keyword>
<evidence type="ECO:0000256" key="3">
    <source>
        <dbReference type="ARBA" id="ARBA00022912"/>
    </source>
</evidence>
<evidence type="ECO:0000313" key="5">
    <source>
        <dbReference type="EMBL" id="GAA1982828.1"/>
    </source>
</evidence>
<proteinExistence type="inferred from homology"/>
<dbReference type="Proteomes" id="UP001500326">
    <property type="component" value="Unassembled WGS sequence"/>
</dbReference>
<evidence type="ECO:0000313" key="6">
    <source>
        <dbReference type="Proteomes" id="UP001500326"/>
    </source>
</evidence>
<organism evidence="5 6">
    <name type="scientific">Microbacterium pumilum</name>
    <dbReference type="NCBI Taxonomy" id="344165"/>
    <lineage>
        <taxon>Bacteria</taxon>
        <taxon>Bacillati</taxon>
        <taxon>Actinomycetota</taxon>
        <taxon>Actinomycetes</taxon>
        <taxon>Micrococcales</taxon>
        <taxon>Microbacteriaceae</taxon>
        <taxon>Microbacterium</taxon>
    </lineage>
</organism>
<reference evidence="6" key="1">
    <citation type="journal article" date="2019" name="Int. J. Syst. Evol. Microbiol.">
        <title>The Global Catalogue of Microorganisms (GCM) 10K type strain sequencing project: providing services to taxonomists for standard genome sequencing and annotation.</title>
        <authorList>
            <consortium name="The Broad Institute Genomics Platform"/>
            <consortium name="The Broad Institute Genome Sequencing Center for Infectious Disease"/>
            <person name="Wu L."/>
            <person name="Ma J."/>
        </authorList>
    </citation>
    <scope>NUCLEOTIDE SEQUENCE [LARGE SCALE GENOMIC DNA]</scope>
    <source>
        <strain evidence="6">JCM 14902</strain>
    </source>
</reference>
<evidence type="ECO:0000256" key="2">
    <source>
        <dbReference type="ARBA" id="ARBA00022801"/>
    </source>
</evidence>
<dbReference type="EMBL" id="BAAAOH010000001">
    <property type="protein sequence ID" value="GAA1982828.1"/>
    <property type="molecule type" value="Genomic_DNA"/>
</dbReference>
<gene>
    <name evidence="5" type="ORF">GCM10009777_15770</name>
</gene>
<dbReference type="InterPro" id="IPR023485">
    <property type="entry name" value="Ptyr_pPase"/>
</dbReference>
<dbReference type="InterPro" id="IPR050438">
    <property type="entry name" value="LMW_PTPase"/>
</dbReference>
<dbReference type="PANTHER" id="PTHR11717:SF31">
    <property type="entry name" value="LOW MOLECULAR WEIGHT PROTEIN-TYROSINE-PHOSPHATASE ETP-RELATED"/>
    <property type="match status" value="1"/>
</dbReference>
<evidence type="ECO:0000256" key="1">
    <source>
        <dbReference type="ARBA" id="ARBA00011063"/>
    </source>
</evidence>
<dbReference type="SUPFAM" id="SSF52788">
    <property type="entry name" value="Phosphotyrosine protein phosphatases I"/>
    <property type="match status" value="1"/>
</dbReference>
<dbReference type="InterPro" id="IPR017867">
    <property type="entry name" value="Tyr_phospatase_low_mol_wt"/>
</dbReference>
<comment type="similarity">
    <text evidence="1">Belongs to the low molecular weight phosphotyrosine protein phosphatase family.</text>
</comment>
<sequence>MFEILTVCTGNICRSPLAEQLIRMRLAPLPVRVRSAGTYWLENEPMTPEAVRLAAGFGVPAEDSAAHRSHHLTEQDLVSPDLVLTMTRGHQRDVAALAPSIARSTFPVREFARLSATLTDDELQDAARSAGADAAVRGRGVVAAIASRREEVPPAADLDDDVADPFGQGWAAYQHSAAQLEPAVDEVVRALHFALS</sequence>
<protein>
    <submittedName>
        <fullName evidence="5">Low molecular weight phosphatase family protein</fullName>
    </submittedName>
</protein>
<dbReference type="InterPro" id="IPR036196">
    <property type="entry name" value="Ptyr_pPase_sf"/>
</dbReference>
<dbReference type="Pfam" id="PF01451">
    <property type="entry name" value="LMWPc"/>
    <property type="match status" value="1"/>
</dbReference>
<keyword evidence="3" id="KW-0904">Protein phosphatase</keyword>
<evidence type="ECO:0000259" key="4">
    <source>
        <dbReference type="SMART" id="SM00226"/>
    </source>
</evidence>
<dbReference type="SMART" id="SM00226">
    <property type="entry name" value="LMWPc"/>
    <property type="match status" value="1"/>
</dbReference>